<organism evidence="1 2">
    <name type="scientific">Salmonella phage 35</name>
    <dbReference type="NCBI Taxonomy" id="1654888"/>
    <lineage>
        <taxon>Viruses</taxon>
        <taxon>Duplodnaviria</taxon>
        <taxon>Heunggongvirae</taxon>
        <taxon>Uroviricota</taxon>
        <taxon>Caudoviricetes</taxon>
        <taxon>Casjensviridae</taxon>
        <taxon>Chivirus</taxon>
        <taxon>Chivirus cv35</taxon>
    </lineage>
</organism>
<proteinExistence type="predicted"/>
<name>A0A0N7CDF9_9CAUD</name>
<sequence length="84" mass="9424">MTPEECRAQYRLMLKEAMDAYHQLNLGGSVRVVVDQNSERVEYTAANRQSLWAYIVRLQNAINSDNPCAAFMGLPSSPAGFLFP</sequence>
<dbReference type="InterPro" id="IPR004174">
    <property type="entry name" value="GpW"/>
</dbReference>
<dbReference type="SMR" id="A0A0N7CDF9"/>
<dbReference type="Pfam" id="PF02831">
    <property type="entry name" value="gpW"/>
    <property type="match status" value="1"/>
</dbReference>
<evidence type="ECO:0000313" key="2">
    <source>
        <dbReference type="Proteomes" id="UP000224329"/>
    </source>
</evidence>
<dbReference type="Proteomes" id="UP000224329">
    <property type="component" value="Segment"/>
</dbReference>
<dbReference type="InterPro" id="IPR036626">
    <property type="entry name" value="GpW_sf"/>
</dbReference>
<gene>
    <name evidence="1" type="ORF">SP35_14</name>
</gene>
<accession>A0A0N7CDF9</accession>
<keyword evidence="2" id="KW-1185">Reference proteome</keyword>
<protein>
    <submittedName>
        <fullName evidence="1">Head-to-tail joining protein</fullName>
    </submittedName>
</protein>
<dbReference type="SUPFAM" id="SSF64210">
    <property type="entry name" value="Head-to-tail joining protein W, gpW"/>
    <property type="match status" value="1"/>
</dbReference>
<dbReference type="GO" id="GO:0019058">
    <property type="term" value="P:viral life cycle"/>
    <property type="evidence" value="ECO:0007669"/>
    <property type="project" value="InterPro"/>
</dbReference>
<dbReference type="EMBL" id="KR296689">
    <property type="protein sequence ID" value="AKJ74077.1"/>
    <property type="molecule type" value="Genomic_DNA"/>
</dbReference>
<evidence type="ECO:0000313" key="1">
    <source>
        <dbReference type="EMBL" id="AKJ74077.1"/>
    </source>
</evidence>
<reference evidence="1 2" key="1">
    <citation type="journal article" date="2016" name="Virus Genes">
        <title>Genomic characterization of Salmonella bacteriophages isolated from India.</title>
        <authorList>
            <person name="Karpe Y.A."/>
            <person name="Kanade G.D."/>
            <person name="Pingale K.D."/>
            <person name="Arankalle V.A."/>
            <person name="Banerjee K."/>
        </authorList>
    </citation>
    <scope>NUCLEOTIDE SEQUENCE [LARGE SCALE GENOMIC DNA]</scope>
</reference>
<dbReference type="Gene3D" id="3.30.1580.10">
    <property type="entry name" value="Head-to-tail joining protein W"/>
    <property type="match status" value="1"/>
</dbReference>